<dbReference type="Proteomes" id="UP000805193">
    <property type="component" value="Unassembled WGS sequence"/>
</dbReference>
<comment type="caution">
    <text evidence="1">The sequence shown here is derived from an EMBL/GenBank/DDBJ whole genome shotgun (WGS) entry which is preliminary data.</text>
</comment>
<evidence type="ECO:0000313" key="2">
    <source>
        <dbReference type="Proteomes" id="UP000805193"/>
    </source>
</evidence>
<name>A0AC60NXF6_IXOPE</name>
<evidence type="ECO:0000313" key="1">
    <source>
        <dbReference type="EMBL" id="KAG0411804.1"/>
    </source>
</evidence>
<protein>
    <submittedName>
        <fullName evidence="1">Uncharacterized protein</fullName>
    </submittedName>
</protein>
<proteinExistence type="predicted"/>
<keyword evidence="2" id="KW-1185">Reference proteome</keyword>
<organism evidence="1 2">
    <name type="scientific">Ixodes persulcatus</name>
    <name type="common">Taiga tick</name>
    <dbReference type="NCBI Taxonomy" id="34615"/>
    <lineage>
        <taxon>Eukaryota</taxon>
        <taxon>Metazoa</taxon>
        <taxon>Ecdysozoa</taxon>
        <taxon>Arthropoda</taxon>
        <taxon>Chelicerata</taxon>
        <taxon>Arachnida</taxon>
        <taxon>Acari</taxon>
        <taxon>Parasitiformes</taxon>
        <taxon>Ixodida</taxon>
        <taxon>Ixodoidea</taxon>
        <taxon>Ixodidae</taxon>
        <taxon>Ixodinae</taxon>
        <taxon>Ixodes</taxon>
    </lineage>
</organism>
<sequence>MILYVKTGMIKAGHSCGVRETITNAGRQGLKLPKSASVQKRTSATTTSVALDVGQLECGFRDVTETTAELTITEAEAEGSVLLLSYSEAVAVVALLSCYCSAIEGGGLVPVDRSDIVERAVTSLREFTAMPDLSRLLLPLWYLEIVLEMAHPVERGLSPLGGPLSRLLASLGNNHPMAGLMIFRLGDVMSLVAPNADLDYATRDSFTDTAISKFNGQPLEKPLEPWLDGGLEGDALVLDDVAPDGDDTNGWDANEMFKTNAEKYGVTTSYDSALSGYTVKLEPKNTDEYKLQEAKACKIAQEIENNPVFKKRTDLENGDEEDKFSAVVRPSTDPSPPGARYVRRKPLGGPKPLRGTPPPPGGGLPRGGLPSFKGGPPLGSPSPAKTAPHPKHGPPAASQAPPGTHPFPDLDPASSPRVNGGGYVG</sequence>
<accession>A0AC60NXF6</accession>
<dbReference type="EMBL" id="JABSTQ010011403">
    <property type="protein sequence ID" value="KAG0411804.1"/>
    <property type="molecule type" value="Genomic_DNA"/>
</dbReference>
<reference evidence="1 2" key="1">
    <citation type="journal article" date="2020" name="Cell">
        <title>Large-Scale Comparative Analyses of Tick Genomes Elucidate Their Genetic Diversity and Vector Capacities.</title>
        <authorList>
            <consortium name="Tick Genome and Microbiome Consortium (TIGMIC)"/>
            <person name="Jia N."/>
            <person name="Wang J."/>
            <person name="Shi W."/>
            <person name="Du L."/>
            <person name="Sun Y."/>
            <person name="Zhan W."/>
            <person name="Jiang J.F."/>
            <person name="Wang Q."/>
            <person name="Zhang B."/>
            <person name="Ji P."/>
            <person name="Bell-Sakyi L."/>
            <person name="Cui X.M."/>
            <person name="Yuan T.T."/>
            <person name="Jiang B.G."/>
            <person name="Yang W.F."/>
            <person name="Lam T.T."/>
            <person name="Chang Q.C."/>
            <person name="Ding S.J."/>
            <person name="Wang X.J."/>
            <person name="Zhu J.G."/>
            <person name="Ruan X.D."/>
            <person name="Zhao L."/>
            <person name="Wei J.T."/>
            <person name="Ye R.Z."/>
            <person name="Que T.C."/>
            <person name="Du C.H."/>
            <person name="Zhou Y.H."/>
            <person name="Cheng J.X."/>
            <person name="Dai P.F."/>
            <person name="Guo W.B."/>
            <person name="Han X.H."/>
            <person name="Huang E.J."/>
            <person name="Li L.F."/>
            <person name="Wei W."/>
            <person name="Gao Y.C."/>
            <person name="Liu J.Z."/>
            <person name="Shao H.Z."/>
            <person name="Wang X."/>
            <person name="Wang C.C."/>
            <person name="Yang T.C."/>
            <person name="Huo Q.B."/>
            <person name="Li W."/>
            <person name="Chen H.Y."/>
            <person name="Chen S.E."/>
            <person name="Zhou L.G."/>
            <person name="Ni X.B."/>
            <person name="Tian J.H."/>
            <person name="Sheng Y."/>
            <person name="Liu T."/>
            <person name="Pan Y.S."/>
            <person name="Xia L.Y."/>
            <person name="Li J."/>
            <person name="Zhao F."/>
            <person name="Cao W.C."/>
        </authorList>
    </citation>
    <scope>NUCLEOTIDE SEQUENCE [LARGE SCALE GENOMIC DNA]</scope>
    <source>
        <strain evidence="1">Iper-2018</strain>
    </source>
</reference>
<gene>
    <name evidence="1" type="ORF">HPB47_011060</name>
</gene>